<name>A0ABT3J4C3_9RHOB</name>
<evidence type="ECO:0000259" key="2">
    <source>
        <dbReference type="PROSITE" id="PS50076"/>
    </source>
</evidence>
<dbReference type="SUPFAM" id="SSF46565">
    <property type="entry name" value="Chaperone J-domain"/>
    <property type="match status" value="1"/>
</dbReference>
<feature type="compositionally biased region" description="Basic and acidic residues" evidence="1">
    <location>
        <begin position="54"/>
        <end position="64"/>
    </location>
</feature>
<dbReference type="EMBL" id="JAPDOG010000011">
    <property type="protein sequence ID" value="MCW3782539.1"/>
    <property type="molecule type" value="Genomic_DNA"/>
</dbReference>
<dbReference type="Proteomes" id="UP001207582">
    <property type="component" value="Unassembled WGS sequence"/>
</dbReference>
<dbReference type="Gene3D" id="1.10.287.110">
    <property type="entry name" value="DnaJ domain"/>
    <property type="match status" value="1"/>
</dbReference>
<dbReference type="RefSeq" id="WP_264772272.1">
    <property type="nucleotide sequence ID" value="NZ_JAPDOG010000011.1"/>
</dbReference>
<comment type="caution">
    <text evidence="3">The sequence shown here is derived from an EMBL/GenBank/DDBJ whole genome shotgun (WGS) entry which is preliminary data.</text>
</comment>
<feature type="compositionally biased region" description="Gly residues" evidence="1">
    <location>
        <begin position="68"/>
        <end position="77"/>
    </location>
</feature>
<evidence type="ECO:0000256" key="1">
    <source>
        <dbReference type="SAM" id="MobiDB-lite"/>
    </source>
</evidence>
<protein>
    <submittedName>
        <fullName evidence="3">J domain-containing protein</fullName>
    </submittedName>
</protein>
<gene>
    <name evidence="3" type="ORF">OM960_13185</name>
</gene>
<proteinExistence type="predicted"/>
<feature type="domain" description="J" evidence="2">
    <location>
        <begin position="87"/>
        <end position="141"/>
    </location>
</feature>
<evidence type="ECO:0000313" key="3">
    <source>
        <dbReference type="EMBL" id="MCW3782539.1"/>
    </source>
</evidence>
<keyword evidence="4" id="KW-1185">Reference proteome</keyword>
<evidence type="ECO:0000313" key="4">
    <source>
        <dbReference type="Proteomes" id="UP001207582"/>
    </source>
</evidence>
<reference evidence="3 4" key="1">
    <citation type="submission" date="2022-10" db="EMBL/GenBank/DDBJ databases">
        <title>Defluviimonas sp. CAU 1641 isolated from mud.</title>
        <authorList>
            <person name="Kim W."/>
        </authorList>
    </citation>
    <scope>NUCLEOTIDE SEQUENCE [LARGE SCALE GENOMIC DNA]</scope>
    <source>
        <strain evidence="3 4">CAU 1641</strain>
    </source>
</reference>
<accession>A0ABT3J4C3</accession>
<dbReference type="InterPro" id="IPR001623">
    <property type="entry name" value="DnaJ_domain"/>
</dbReference>
<dbReference type="InterPro" id="IPR036869">
    <property type="entry name" value="J_dom_sf"/>
</dbReference>
<dbReference type="PROSITE" id="PS50076">
    <property type="entry name" value="DNAJ_2"/>
    <property type="match status" value="1"/>
</dbReference>
<sequence>MPDLIGVLGLISLLLLLPTMQARKSRKTRAFRDEAAGLIEELIAENSRLRQENRALNERLRGEASRGTTGGHGGGGNRRAPQAPRVAALRILGLDPDRAHTWREIRAAYVRAVKTAHPDAGGNAETLTQVTDAYRVLAGAE</sequence>
<organism evidence="3 4">
    <name type="scientific">Defluviimonas salinarum</name>
    <dbReference type="NCBI Taxonomy" id="2992147"/>
    <lineage>
        <taxon>Bacteria</taxon>
        <taxon>Pseudomonadati</taxon>
        <taxon>Pseudomonadota</taxon>
        <taxon>Alphaproteobacteria</taxon>
        <taxon>Rhodobacterales</taxon>
        <taxon>Paracoccaceae</taxon>
        <taxon>Albidovulum</taxon>
    </lineage>
</organism>
<feature type="region of interest" description="Disordered" evidence="1">
    <location>
        <begin position="54"/>
        <end position="83"/>
    </location>
</feature>